<proteinExistence type="inferred from homology"/>
<reference evidence="3" key="1">
    <citation type="submission" date="2021-03" db="EMBL/GenBank/DDBJ databases">
        <authorList>
            <person name="So Y."/>
        </authorList>
    </citation>
    <scope>NUCLEOTIDE SEQUENCE</scope>
    <source>
        <strain evidence="3">SG15</strain>
    </source>
</reference>
<dbReference type="InterPro" id="IPR005064">
    <property type="entry name" value="BUG"/>
</dbReference>
<keyword evidence="2" id="KW-0732">Signal</keyword>
<accession>A0A940N3Z9</accession>
<evidence type="ECO:0000313" key="4">
    <source>
        <dbReference type="Proteomes" id="UP000677537"/>
    </source>
</evidence>
<keyword evidence="4" id="KW-1185">Reference proteome</keyword>
<dbReference type="EMBL" id="JAGIZA010000007">
    <property type="protein sequence ID" value="MBP0493792.1"/>
    <property type="molecule type" value="Genomic_DNA"/>
</dbReference>
<feature type="signal peptide" evidence="2">
    <location>
        <begin position="1"/>
        <end position="21"/>
    </location>
</feature>
<dbReference type="Gene3D" id="3.40.190.10">
    <property type="entry name" value="Periplasmic binding protein-like II"/>
    <property type="match status" value="1"/>
</dbReference>
<feature type="chain" id="PRO_5037750781" evidence="2">
    <location>
        <begin position="22"/>
        <end position="328"/>
    </location>
</feature>
<protein>
    <submittedName>
        <fullName evidence="3">Tripartite tricarboxylate transporter substrate binding protein</fullName>
    </submittedName>
</protein>
<evidence type="ECO:0000256" key="2">
    <source>
        <dbReference type="SAM" id="SignalP"/>
    </source>
</evidence>
<comment type="caution">
    <text evidence="3">The sequence shown here is derived from an EMBL/GenBank/DDBJ whole genome shotgun (WGS) entry which is preliminary data.</text>
</comment>
<organism evidence="3 4">
    <name type="scientific">Roseomonas indoligenes</name>
    <dbReference type="NCBI Taxonomy" id="2820811"/>
    <lineage>
        <taxon>Bacteria</taxon>
        <taxon>Pseudomonadati</taxon>
        <taxon>Pseudomonadota</taxon>
        <taxon>Alphaproteobacteria</taxon>
        <taxon>Acetobacterales</taxon>
        <taxon>Roseomonadaceae</taxon>
        <taxon>Roseomonas</taxon>
    </lineage>
</organism>
<dbReference type="Gene3D" id="3.40.190.150">
    <property type="entry name" value="Bordetella uptake gene, domain 1"/>
    <property type="match status" value="1"/>
</dbReference>
<dbReference type="InterPro" id="IPR042100">
    <property type="entry name" value="Bug_dom1"/>
</dbReference>
<evidence type="ECO:0000256" key="1">
    <source>
        <dbReference type="ARBA" id="ARBA00006987"/>
    </source>
</evidence>
<sequence>MIHTTTRRGLLAGAATLPALAAFPGATARAQGAPRYGNPSMFIPAAPGGGWDGLGRAIEQVARAAGLVGSMQFENVGGAGGAVGLPRFVGQRRGRPDALMVAGAVMVGSTITNKSPVGIKDVTPIAKLTDEASVIVVPANSDIRDIKGLMDALKAGPRAVSVGGGSAGGIDHILLGLLIKSVGGNAREASYVGFAGGGPAQAAILGGQVKAGISGLSEFAEQIKAGRMRALATTSEQRIDPNIPTLKESGIDIVLGNWRGLFAPPGISQQVRETHQRFAADLHALPAWKELLKTREWDDAYVDGPAFEEFLKKDVESTTAVLKDIGLA</sequence>
<dbReference type="AlphaFoldDB" id="A0A940N3Z9"/>
<comment type="similarity">
    <text evidence="1">Belongs to the UPF0065 (bug) family.</text>
</comment>
<dbReference type="Proteomes" id="UP000677537">
    <property type="component" value="Unassembled WGS sequence"/>
</dbReference>
<dbReference type="InterPro" id="IPR006311">
    <property type="entry name" value="TAT_signal"/>
</dbReference>
<dbReference type="RefSeq" id="WP_209374346.1">
    <property type="nucleotide sequence ID" value="NZ_JAGIZA010000007.1"/>
</dbReference>
<dbReference type="PANTHER" id="PTHR42928">
    <property type="entry name" value="TRICARBOXYLATE-BINDING PROTEIN"/>
    <property type="match status" value="1"/>
</dbReference>
<dbReference type="PIRSF" id="PIRSF017082">
    <property type="entry name" value="YflP"/>
    <property type="match status" value="1"/>
</dbReference>
<dbReference type="CDD" id="cd07012">
    <property type="entry name" value="PBP2_Bug_TTT"/>
    <property type="match status" value="1"/>
</dbReference>
<dbReference type="Pfam" id="PF03401">
    <property type="entry name" value="TctC"/>
    <property type="match status" value="1"/>
</dbReference>
<dbReference type="PROSITE" id="PS51318">
    <property type="entry name" value="TAT"/>
    <property type="match status" value="1"/>
</dbReference>
<gene>
    <name evidence="3" type="ORF">J5Y10_13475</name>
</gene>
<dbReference type="PANTHER" id="PTHR42928:SF3">
    <property type="entry name" value="UPF0065 PROTEIN YFLP"/>
    <property type="match status" value="1"/>
</dbReference>
<dbReference type="SUPFAM" id="SSF53850">
    <property type="entry name" value="Periplasmic binding protein-like II"/>
    <property type="match status" value="1"/>
</dbReference>
<evidence type="ECO:0000313" key="3">
    <source>
        <dbReference type="EMBL" id="MBP0493792.1"/>
    </source>
</evidence>
<name>A0A940N3Z9_9PROT</name>